<proteinExistence type="predicted"/>
<accession>A0A7W7M2C5</accession>
<protein>
    <submittedName>
        <fullName evidence="1">Uncharacterized protein</fullName>
    </submittedName>
</protein>
<gene>
    <name evidence="1" type="ORF">HDA30_000287</name>
</gene>
<dbReference type="RefSeq" id="WP_184240887.1">
    <property type="nucleotide sequence ID" value="NZ_JACHNA010000001.1"/>
</dbReference>
<evidence type="ECO:0000313" key="2">
    <source>
        <dbReference type="Proteomes" id="UP000540191"/>
    </source>
</evidence>
<reference evidence="1 2" key="1">
    <citation type="submission" date="2020-08" db="EMBL/GenBank/DDBJ databases">
        <title>Sequencing the genomes of 1000 actinobacteria strains.</title>
        <authorList>
            <person name="Klenk H.-P."/>
        </authorList>
    </citation>
    <scope>NUCLEOTIDE SEQUENCE [LARGE SCALE GENOMIC DNA]</scope>
    <source>
        <strain evidence="1 2">DSM 23974</strain>
    </source>
</reference>
<comment type="caution">
    <text evidence="1">The sequence shown here is derived from an EMBL/GenBank/DDBJ whole genome shotgun (WGS) entry which is preliminary data.</text>
</comment>
<evidence type="ECO:0000313" key="1">
    <source>
        <dbReference type="EMBL" id="MBB4734779.1"/>
    </source>
</evidence>
<dbReference type="Proteomes" id="UP000540191">
    <property type="component" value="Unassembled WGS sequence"/>
</dbReference>
<keyword evidence="2" id="KW-1185">Reference proteome</keyword>
<dbReference type="EMBL" id="JACHNA010000001">
    <property type="protein sequence ID" value="MBB4734779.1"/>
    <property type="molecule type" value="Genomic_DNA"/>
</dbReference>
<dbReference type="AlphaFoldDB" id="A0A7W7M2C5"/>
<name>A0A7W7M2C5_9MICC</name>
<sequence length="163" mass="18434">MAIKTKLSVEFTCGHTDVLDLAHVPAGRRRAHAFGLGKNYVCRKCFRAKGKEELEQKNRQTLLDAQTFAQEHDLDELTGTEKQIAWATRVRYEVLSEIVDSDETEAQQTQAQDVLEAAKALTHSGWWLDNCTDDDLTVDDLVELILTAESEPSQDRIETENPF</sequence>
<organism evidence="1 2">
    <name type="scientific">Micrococcus cohnii</name>
    <dbReference type="NCBI Taxonomy" id="993416"/>
    <lineage>
        <taxon>Bacteria</taxon>
        <taxon>Bacillati</taxon>
        <taxon>Actinomycetota</taxon>
        <taxon>Actinomycetes</taxon>
        <taxon>Micrococcales</taxon>
        <taxon>Micrococcaceae</taxon>
        <taxon>Micrococcus</taxon>
    </lineage>
</organism>